<dbReference type="OrthoDB" id="1454586at2"/>
<reference evidence="2 3" key="1">
    <citation type="journal article" date="2006" name="Int. J. Syst. Evol. Microbiol.">
        <title>Chryseobacterium hispanicum sp. nov., isolated from the drinking water distribution system of Sevilla, Spain.</title>
        <authorList>
            <person name="Gallego V."/>
            <person name="Garcia M.T."/>
            <person name="Ventosa A."/>
        </authorList>
    </citation>
    <scope>NUCLEOTIDE SEQUENCE [LARGE SCALE GENOMIC DNA]</scope>
    <source>
        <strain evidence="2 3">KCTC 22104</strain>
    </source>
</reference>
<dbReference type="AlphaFoldDB" id="A0A3D9CL24"/>
<dbReference type="RefSeq" id="WP_116037020.1">
    <property type="nucleotide sequence ID" value="NZ_JBHLVV010000070.1"/>
</dbReference>
<feature type="coiled-coil region" evidence="1">
    <location>
        <begin position="50"/>
        <end position="77"/>
    </location>
</feature>
<evidence type="ECO:0000256" key="1">
    <source>
        <dbReference type="SAM" id="Coils"/>
    </source>
</evidence>
<organism evidence="2 3">
    <name type="scientific">Epilithonimonas hispanica</name>
    <dbReference type="NCBI Taxonomy" id="358687"/>
    <lineage>
        <taxon>Bacteria</taxon>
        <taxon>Pseudomonadati</taxon>
        <taxon>Bacteroidota</taxon>
        <taxon>Flavobacteriia</taxon>
        <taxon>Flavobacteriales</taxon>
        <taxon>Weeksellaceae</taxon>
        <taxon>Chryseobacterium group</taxon>
        <taxon>Epilithonimonas</taxon>
    </lineage>
</organism>
<name>A0A3D9CL24_9FLAO</name>
<gene>
    <name evidence="2" type="ORF">DRF58_16655</name>
</gene>
<keyword evidence="3" id="KW-1185">Reference proteome</keyword>
<protein>
    <recommendedName>
        <fullName evidence="4">Lipoprotein</fullName>
    </recommendedName>
</protein>
<proteinExistence type="predicted"/>
<dbReference type="EMBL" id="QNUG01000060">
    <property type="protein sequence ID" value="REC66435.1"/>
    <property type="molecule type" value="Genomic_DNA"/>
</dbReference>
<keyword evidence="1" id="KW-0175">Coiled coil</keyword>
<comment type="caution">
    <text evidence="2">The sequence shown here is derived from an EMBL/GenBank/DDBJ whole genome shotgun (WGS) entry which is preliminary data.</text>
</comment>
<evidence type="ECO:0008006" key="4">
    <source>
        <dbReference type="Google" id="ProtNLM"/>
    </source>
</evidence>
<accession>A0A3D9CL24</accession>
<dbReference type="Proteomes" id="UP000256326">
    <property type="component" value="Unassembled WGS sequence"/>
</dbReference>
<evidence type="ECO:0000313" key="2">
    <source>
        <dbReference type="EMBL" id="REC66435.1"/>
    </source>
</evidence>
<evidence type="ECO:0000313" key="3">
    <source>
        <dbReference type="Proteomes" id="UP000256326"/>
    </source>
</evidence>
<dbReference type="PROSITE" id="PS51257">
    <property type="entry name" value="PROKAR_LIPOPROTEIN"/>
    <property type="match status" value="1"/>
</dbReference>
<sequence>MKKLFVTGFAATLILSSCNKDEKLQTASLEQQKLDYQVRQIELEKQKLAIEKEKISFEKQKDSLNKIEEEKEAERKAEANS</sequence>